<evidence type="ECO:0000313" key="1">
    <source>
        <dbReference type="EMBL" id="GGK59996.1"/>
    </source>
</evidence>
<dbReference type="Proteomes" id="UP000612956">
    <property type="component" value="Unassembled WGS sequence"/>
</dbReference>
<comment type="caution">
    <text evidence="1">The sequence shown here is derived from an EMBL/GenBank/DDBJ whole genome shotgun (WGS) entry which is preliminary data.</text>
</comment>
<protein>
    <submittedName>
        <fullName evidence="1">Uncharacterized protein</fullName>
    </submittedName>
</protein>
<dbReference type="EMBL" id="BMMW01000003">
    <property type="protein sequence ID" value="GGK59996.1"/>
    <property type="molecule type" value="Genomic_DNA"/>
</dbReference>
<proteinExistence type="predicted"/>
<organism evidence="1 2">
    <name type="scientific">Nocardia camponoti</name>
    <dbReference type="NCBI Taxonomy" id="1616106"/>
    <lineage>
        <taxon>Bacteria</taxon>
        <taxon>Bacillati</taxon>
        <taxon>Actinomycetota</taxon>
        <taxon>Actinomycetes</taxon>
        <taxon>Mycobacteriales</taxon>
        <taxon>Nocardiaceae</taxon>
        <taxon>Nocardia</taxon>
    </lineage>
</organism>
<gene>
    <name evidence="1" type="ORF">GCM10011591_35400</name>
</gene>
<sequence>MAIRMPNPDLMITIEDLAFSDDRPTWDGMTDEGSLAEVDALQEMQILDIRVSPLVGKVAILLEARTALQFRAGNSVLCVVDGAQLFGWNSVKSRTGFTAYSVVGNLTAISDAVAVNFVLHPSAELIVRGVAARFYLLDAIGVSDSIPDYADADWKSLNSQLPRWSSRFEVLQSSYVEPME</sequence>
<dbReference type="AlphaFoldDB" id="A0A917VB37"/>
<evidence type="ECO:0000313" key="2">
    <source>
        <dbReference type="Proteomes" id="UP000612956"/>
    </source>
</evidence>
<reference evidence="1" key="2">
    <citation type="submission" date="2020-09" db="EMBL/GenBank/DDBJ databases">
        <authorList>
            <person name="Sun Q."/>
            <person name="Zhou Y."/>
        </authorList>
    </citation>
    <scope>NUCLEOTIDE SEQUENCE</scope>
    <source>
        <strain evidence="1">CGMCC 4.7278</strain>
    </source>
</reference>
<reference evidence="1" key="1">
    <citation type="journal article" date="2014" name="Int. J. Syst. Evol. Microbiol.">
        <title>Complete genome sequence of Corynebacterium casei LMG S-19264T (=DSM 44701T), isolated from a smear-ripened cheese.</title>
        <authorList>
            <consortium name="US DOE Joint Genome Institute (JGI-PGF)"/>
            <person name="Walter F."/>
            <person name="Albersmeier A."/>
            <person name="Kalinowski J."/>
            <person name="Ruckert C."/>
        </authorList>
    </citation>
    <scope>NUCLEOTIDE SEQUENCE</scope>
    <source>
        <strain evidence="1">CGMCC 4.7278</strain>
    </source>
</reference>
<accession>A0A917VB37</accession>
<name>A0A917VB37_9NOCA</name>
<dbReference type="RefSeq" id="WP_188830087.1">
    <property type="nucleotide sequence ID" value="NZ_BMMW01000003.1"/>
</dbReference>
<keyword evidence="2" id="KW-1185">Reference proteome</keyword>